<name>A0A5J5G3L6_9GAMM</name>
<gene>
    <name evidence="1" type="ORF">FJU30_08890</name>
</gene>
<dbReference type="AlphaFoldDB" id="A0A5J5G3L6"/>
<evidence type="ECO:0000313" key="2">
    <source>
        <dbReference type="Proteomes" id="UP000335415"/>
    </source>
</evidence>
<organism evidence="1 2">
    <name type="scientific">Affinibrenneria salicis</name>
    <dbReference type="NCBI Taxonomy" id="2590031"/>
    <lineage>
        <taxon>Bacteria</taxon>
        <taxon>Pseudomonadati</taxon>
        <taxon>Pseudomonadota</taxon>
        <taxon>Gammaproteobacteria</taxon>
        <taxon>Enterobacterales</taxon>
        <taxon>Pectobacteriaceae</taxon>
        <taxon>Affinibrenneria</taxon>
    </lineage>
</organism>
<reference evidence="1 2" key="1">
    <citation type="submission" date="2019-09" db="EMBL/GenBank/DDBJ databases">
        <authorList>
            <person name="Li Y."/>
        </authorList>
    </citation>
    <scope>NUCLEOTIDE SEQUENCE [LARGE SCALE GENOMIC DNA]</scope>
    <source>
        <strain evidence="1 2">L3-3HA</strain>
    </source>
</reference>
<proteinExistence type="predicted"/>
<evidence type="ECO:0000313" key="1">
    <source>
        <dbReference type="EMBL" id="KAA9001322.1"/>
    </source>
</evidence>
<protein>
    <submittedName>
        <fullName evidence="1">Uncharacterized protein</fullName>
    </submittedName>
</protein>
<dbReference type="Proteomes" id="UP000335415">
    <property type="component" value="Unassembled WGS sequence"/>
</dbReference>
<accession>A0A5J5G3L6</accession>
<keyword evidence="2" id="KW-1185">Reference proteome</keyword>
<dbReference type="RefSeq" id="WP_150434593.1">
    <property type="nucleotide sequence ID" value="NZ_VYKJ01000003.1"/>
</dbReference>
<sequence length="204" mass="23405">MPVKPSNPDADVSPPFSLSPQAIECLLSSQQTLSDRYPWCSNDESTIDHYLKGLCAQIMRVTRTMSRIEWKHYGSGYASFVDAWFYQTTPQFNVRRPPRDGEAHTGLVVLLNRRAPYFVFMEGEKHWLARSASSYLPEFAMIDRLNTPAVLSLSQQVQLLLESGGLIRLSRQQLERPLPPDLHVPTLLTDRGFTYFDALFHWED</sequence>
<comment type="caution">
    <text evidence="1">The sequence shown here is derived from an EMBL/GenBank/DDBJ whole genome shotgun (WGS) entry which is preliminary data.</text>
</comment>
<dbReference type="OrthoDB" id="2678393at2"/>
<dbReference type="EMBL" id="VYKJ01000003">
    <property type="protein sequence ID" value="KAA9001322.1"/>
    <property type="molecule type" value="Genomic_DNA"/>
</dbReference>